<accession>A0A3G1KSP4</accession>
<reference evidence="2 3" key="1">
    <citation type="submission" date="2016-10" db="EMBL/GenBank/DDBJ databases">
        <title>Complete Genome Sequence of Peptococcaceae strain DCMF.</title>
        <authorList>
            <person name="Edwards R.J."/>
            <person name="Holland S.I."/>
            <person name="Deshpande N.P."/>
            <person name="Wong Y.K."/>
            <person name="Ertan H."/>
            <person name="Manefield M."/>
            <person name="Russell T.L."/>
            <person name="Lee M.J."/>
        </authorList>
    </citation>
    <scope>NUCLEOTIDE SEQUENCE [LARGE SCALE GENOMIC DNA]</scope>
    <source>
        <strain evidence="2 3">DCMF</strain>
    </source>
</reference>
<dbReference type="Pfam" id="PF13566">
    <property type="entry name" value="DUF4130"/>
    <property type="match status" value="1"/>
</dbReference>
<dbReference type="InterPro" id="IPR023875">
    <property type="entry name" value="DNA_repair_put"/>
</dbReference>
<dbReference type="Proteomes" id="UP000323521">
    <property type="component" value="Chromosome"/>
</dbReference>
<sequence length="254" mass="30368">MVIFIFDGTFEGMLTAIYQAYYFKKPDRILFRPDLQERLFEEKYFFRTDAAKSDQVYAAIEKKISRRALEHIMYAFLSEDANTGTWVLNYLDFGWQAGKKLDMFLDDDRVKKIHDLSYRVAGERHRLLGLIRFRQLSLNTPVYYAPYEPDNNVTMLLAPHFARRLPDQNWIIHDVKRNLAAVHHPHEWVITDLTRQQIPPLADQEAAYQDLWRQYYRSIAIGERRNPALQKQLMPMKYWKYLVEKEETLQHTTT</sequence>
<gene>
    <name evidence="2" type="ORF">DCMF_10750</name>
</gene>
<feature type="domain" description="DUF4130" evidence="1">
    <location>
        <begin position="84"/>
        <end position="244"/>
    </location>
</feature>
<protein>
    <recommendedName>
        <fullName evidence="1">DUF4130 domain-containing protein</fullName>
    </recommendedName>
</protein>
<organism evidence="2 3">
    <name type="scientific">Formimonas warabiya</name>
    <dbReference type="NCBI Taxonomy" id="1761012"/>
    <lineage>
        <taxon>Bacteria</taxon>
        <taxon>Bacillati</taxon>
        <taxon>Bacillota</taxon>
        <taxon>Clostridia</taxon>
        <taxon>Eubacteriales</taxon>
        <taxon>Peptococcaceae</taxon>
        <taxon>Candidatus Formimonas</taxon>
    </lineage>
</organism>
<dbReference type="NCBIfam" id="TIGR03915">
    <property type="entry name" value="SAM_7_link_chp"/>
    <property type="match status" value="1"/>
</dbReference>
<name>A0A3G1KSP4_FORW1</name>
<dbReference type="KEGG" id="fwa:DCMF_10750"/>
<evidence type="ECO:0000313" key="3">
    <source>
        <dbReference type="Proteomes" id="UP000323521"/>
    </source>
</evidence>
<proteinExistence type="predicted"/>
<evidence type="ECO:0000313" key="2">
    <source>
        <dbReference type="EMBL" id="ATW25185.1"/>
    </source>
</evidence>
<dbReference type="InterPro" id="IPR025404">
    <property type="entry name" value="DUF4130"/>
</dbReference>
<dbReference type="AlphaFoldDB" id="A0A3G1KSP4"/>
<keyword evidence="3" id="KW-1185">Reference proteome</keyword>
<dbReference type="EMBL" id="CP017634">
    <property type="protein sequence ID" value="ATW25185.1"/>
    <property type="molecule type" value="Genomic_DNA"/>
</dbReference>
<evidence type="ECO:0000259" key="1">
    <source>
        <dbReference type="Pfam" id="PF13566"/>
    </source>
</evidence>
<dbReference type="OrthoDB" id="5290748at2"/>